<reference evidence="1 2" key="1">
    <citation type="submission" date="2021-06" db="EMBL/GenBank/DDBJ databases">
        <authorList>
            <person name="Kallberg Y."/>
            <person name="Tangrot J."/>
            <person name="Rosling A."/>
        </authorList>
    </citation>
    <scope>NUCLEOTIDE SEQUENCE [LARGE SCALE GENOMIC DNA]</scope>
    <source>
        <strain evidence="1 2">120-4 pot B 10/14</strain>
    </source>
</reference>
<keyword evidence="2" id="KW-1185">Reference proteome</keyword>
<proteinExistence type="predicted"/>
<evidence type="ECO:0000313" key="1">
    <source>
        <dbReference type="EMBL" id="CAG8841893.1"/>
    </source>
</evidence>
<dbReference type="EMBL" id="CAJVQB010067229">
    <property type="protein sequence ID" value="CAG8841893.1"/>
    <property type="molecule type" value="Genomic_DNA"/>
</dbReference>
<organism evidence="1 2">
    <name type="scientific">Gigaspora margarita</name>
    <dbReference type="NCBI Taxonomy" id="4874"/>
    <lineage>
        <taxon>Eukaryota</taxon>
        <taxon>Fungi</taxon>
        <taxon>Fungi incertae sedis</taxon>
        <taxon>Mucoromycota</taxon>
        <taxon>Glomeromycotina</taxon>
        <taxon>Glomeromycetes</taxon>
        <taxon>Diversisporales</taxon>
        <taxon>Gigasporaceae</taxon>
        <taxon>Gigaspora</taxon>
    </lineage>
</organism>
<comment type="caution">
    <text evidence="1">The sequence shown here is derived from an EMBL/GenBank/DDBJ whole genome shotgun (WGS) entry which is preliminary data.</text>
</comment>
<feature type="non-terminal residue" evidence="1">
    <location>
        <position position="1"/>
    </location>
</feature>
<name>A0ABN7WWB1_GIGMA</name>
<evidence type="ECO:0000313" key="2">
    <source>
        <dbReference type="Proteomes" id="UP000789901"/>
    </source>
</evidence>
<protein>
    <submittedName>
        <fullName evidence="1">23230_t:CDS:1</fullName>
    </submittedName>
</protein>
<gene>
    <name evidence="1" type="ORF">GMARGA_LOCUS35686</name>
</gene>
<accession>A0ABN7WWB1</accession>
<dbReference type="Proteomes" id="UP000789901">
    <property type="component" value="Unassembled WGS sequence"/>
</dbReference>
<sequence>KKKMIIKKLLLSLHDSIEEKEKKLSLSLYNSIKEKGTIIKKLSPSLYNSIKEKENNCEETITKLPQFY</sequence>